<evidence type="ECO:0000256" key="1">
    <source>
        <dbReference type="SAM" id="SignalP"/>
    </source>
</evidence>
<keyword evidence="1" id="KW-0732">Signal</keyword>
<evidence type="ECO:0000313" key="3">
    <source>
        <dbReference type="Proteomes" id="UP000036458"/>
    </source>
</evidence>
<name>A0A0H4VNT0_9BACT</name>
<keyword evidence="3" id="KW-1185">Reference proteome</keyword>
<sequence>MFSAVNFAQTPALSNRYALMNRSCTLSRFCALLLLCLPFTACDLINPAAPDPLKIDEDLHLSFKTPDWGTKMDCTQLDLPSYGLNTQTYYTFGTSVSSNNTFFLSFPKDSSAMVLPANLKKYPVQELGNHTLPFQFSMKVPVLEGSRASLISKEGLSTDSYNEVVAVKYVGRSGPDALFQIKGRYKMQMVEVNAPNAPKLVSGTYHLKVKTTRL</sequence>
<evidence type="ECO:0008006" key="4">
    <source>
        <dbReference type="Google" id="ProtNLM"/>
    </source>
</evidence>
<dbReference type="Proteomes" id="UP000036458">
    <property type="component" value="Chromosome"/>
</dbReference>
<protein>
    <recommendedName>
        <fullName evidence="4">DUF5625 domain-containing protein</fullName>
    </recommendedName>
</protein>
<accession>A0A0H4VNT0</accession>
<gene>
    <name evidence="2" type="ORF">TH63_17105</name>
</gene>
<proteinExistence type="predicted"/>
<reference evidence="2 3" key="1">
    <citation type="submission" date="2015-01" db="EMBL/GenBank/DDBJ databases">
        <title>Rufibacter sp./DG31D/ whole genome sequencing.</title>
        <authorList>
            <person name="Kim M.K."/>
            <person name="Srinivasan S."/>
            <person name="Lee J.-J."/>
        </authorList>
    </citation>
    <scope>NUCLEOTIDE SEQUENCE [LARGE SCALE GENOMIC DNA]</scope>
    <source>
        <strain evidence="2 3">DG31D</strain>
    </source>
</reference>
<dbReference type="KEGG" id="ruf:TH63_17105"/>
<organism evidence="2 3">
    <name type="scientific">Rufibacter radiotolerans</name>
    <dbReference type="NCBI Taxonomy" id="1379910"/>
    <lineage>
        <taxon>Bacteria</taxon>
        <taxon>Pseudomonadati</taxon>
        <taxon>Bacteroidota</taxon>
        <taxon>Cytophagia</taxon>
        <taxon>Cytophagales</taxon>
        <taxon>Hymenobacteraceae</taxon>
        <taxon>Rufibacter</taxon>
    </lineage>
</organism>
<evidence type="ECO:0000313" key="2">
    <source>
        <dbReference type="EMBL" id="AKQ46968.1"/>
    </source>
</evidence>
<feature type="signal peptide" evidence="1">
    <location>
        <begin position="1"/>
        <end position="41"/>
    </location>
</feature>
<dbReference type="PATRIC" id="fig|1379910.4.peg.3726"/>
<dbReference type="EMBL" id="CP010777">
    <property type="protein sequence ID" value="AKQ46968.1"/>
    <property type="molecule type" value="Genomic_DNA"/>
</dbReference>
<dbReference type="AlphaFoldDB" id="A0A0H4VNT0"/>
<feature type="chain" id="PRO_5005211968" description="DUF5625 domain-containing protein" evidence="1">
    <location>
        <begin position="42"/>
        <end position="214"/>
    </location>
</feature>